<protein>
    <submittedName>
        <fullName evidence="1">Uncharacterized protein</fullName>
    </submittedName>
</protein>
<dbReference type="STRING" id="1042311.A0A2T3ZAV0"/>
<evidence type="ECO:0000313" key="1">
    <source>
        <dbReference type="EMBL" id="PTB41900.1"/>
    </source>
</evidence>
<reference evidence="1 2" key="1">
    <citation type="submission" date="2016-07" db="EMBL/GenBank/DDBJ databases">
        <title>Multiple horizontal gene transfer events from other fungi enriched the ability of initially mycotrophic Trichoderma (Ascomycota) to feed on dead plant biomass.</title>
        <authorList>
            <consortium name="DOE Joint Genome Institute"/>
            <person name="Aerts A."/>
            <person name="Atanasova L."/>
            <person name="Chenthamara K."/>
            <person name="Zhang J."/>
            <person name="Grujic M."/>
            <person name="Henrissat B."/>
            <person name="Kuo A."/>
            <person name="Salamov A."/>
            <person name="Lipzen A."/>
            <person name="Labutti K."/>
            <person name="Barry K."/>
            <person name="Miao Y."/>
            <person name="Rahimi M.J."/>
            <person name="Shen Q."/>
            <person name="Grigoriev I.V."/>
            <person name="Kubicek C.P."/>
            <person name="Druzhinina I.S."/>
        </authorList>
    </citation>
    <scope>NUCLEOTIDE SEQUENCE [LARGE SCALE GENOMIC DNA]</scope>
    <source>
        <strain evidence="1 2">CBS 433.97</strain>
    </source>
</reference>
<dbReference type="Proteomes" id="UP000240493">
    <property type="component" value="Unassembled WGS sequence"/>
</dbReference>
<evidence type="ECO:0000313" key="2">
    <source>
        <dbReference type="Proteomes" id="UP000240493"/>
    </source>
</evidence>
<dbReference type="OrthoDB" id="1405595at2759"/>
<dbReference type="AlphaFoldDB" id="A0A2T3ZAV0"/>
<proteinExistence type="predicted"/>
<accession>A0A2T3ZAV0</accession>
<organism evidence="1 2">
    <name type="scientific">Trichoderma asperellum (strain ATCC 204424 / CBS 433.97 / NBRC 101777)</name>
    <dbReference type="NCBI Taxonomy" id="1042311"/>
    <lineage>
        <taxon>Eukaryota</taxon>
        <taxon>Fungi</taxon>
        <taxon>Dikarya</taxon>
        <taxon>Ascomycota</taxon>
        <taxon>Pezizomycotina</taxon>
        <taxon>Sordariomycetes</taxon>
        <taxon>Hypocreomycetidae</taxon>
        <taxon>Hypocreales</taxon>
        <taxon>Hypocreaceae</taxon>
        <taxon>Trichoderma</taxon>
    </lineage>
</organism>
<sequence>MRLKSAFAKEAYKGRRLLWHAAKVVGIANEYLVSAPSEIIRVFMAYTFIMAYSTYGSRITSTTGDKLPLRLDLPCHEDTARRCSVVDRISTGGPAGLGSIENVYSDRCVSALSRDAQIIMQRLGCWVMDEKFSKILRIFESKEL</sequence>
<dbReference type="EMBL" id="KZ679261">
    <property type="protein sequence ID" value="PTB41900.1"/>
    <property type="molecule type" value="Genomic_DNA"/>
</dbReference>
<keyword evidence="2" id="KW-1185">Reference proteome</keyword>
<name>A0A2T3ZAV0_TRIA4</name>
<gene>
    <name evidence="1" type="ORF">M441DRAFT_406267</name>
</gene>